<dbReference type="Pfam" id="PF00646">
    <property type="entry name" value="F-box"/>
    <property type="match status" value="1"/>
</dbReference>
<sequence length="569" mass="63876">MGKKNPFDHSPPIATPSYSPAALLPPNIPTYYSPAVHVSHSESGRVPPLPPLIPDPKRYRCRCRWLYLIAAAGATSTRFSIRRAGAGGGTLLMARIRTDRPLRRRPRPARGDDRVSALPDDLLLLVLRRLDTRTALGTGLLSRRWGRLQRELPALDFRVSNMLPPRYHGLVFLHHDTNRNGPHCLFKKFAFMPNIMRYERRAMRALTSSVESFLDEDGARGASRSLSRLRLEFFITHNTGCMNRLIAKCIDHWGVRDLEAVARPIYFRQSVHTFPSYGLCQEPRASSLRSLKLGGCTLPPVHEFSELTMLVLQGIQKSTPTAAYEGVFTLCPQLQVLHLRSCGCPWDTDLLVDAPSSHIRELVLDKCRFRQVRMRGLPSLESLASMDTMLHFESASFPCLRQCKHTERIGTILRPLGRRSEYIGHQRELGSFLGCTSDITNLVIRFTGPRRWIMPASSSSSLLSKLRKLLVADVPSSWDVSWPRLLLEMAPSLEILHIHIAPCKEKPGDLISWQPTKLRRPNKEADLPCQVCHWSIDGLTPCSLVQEWACSGEGALGLGDGNGAALMDR</sequence>
<dbReference type="eggNOG" id="ENOG502R3BP">
    <property type="taxonomic scope" value="Eukaryota"/>
</dbReference>
<dbReference type="InterPro" id="IPR036047">
    <property type="entry name" value="F-box-like_dom_sf"/>
</dbReference>
<evidence type="ECO:0000313" key="2">
    <source>
        <dbReference type="EMBL" id="EMS50488.1"/>
    </source>
</evidence>
<reference evidence="2" key="1">
    <citation type="journal article" date="2013" name="Nature">
        <title>Draft genome of the wheat A-genome progenitor Triticum urartu.</title>
        <authorList>
            <person name="Ling H.Q."/>
            <person name="Zhao S."/>
            <person name="Liu D."/>
            <person name="Wang J."/>
            <person name="Sun H."/>
            <person name="Zhang C."/>
            <person name="Fan H."/>
            <person name="Li D."/>
            <person name="Dong L."/>
            <person name="Tao Y."/>
            <person name="Gao C."/>
            <person name="Wu H."/>
            <person name="Li Y."/>
            <person name="Cui Y."/>
            <person name="Guo X."/>
            <person name="Zheng S."/>
            <person name="Wang B."/>
            <person name="Yu K."/>
            <person name="Liang Q."/>
            <person name="Yang W."/>
            <person name="Lou X."/>
            <person name="Chen J."/>
            <person name="Feng M."/>
            <person name="Jian J."/>
            <person name="Zhang X."/>
            <person name="Luo G."/>
            <person name="Jiang Y."/>
            <person name="Liu J."/>
            <person name="Wang Z."/>
            <person name="Sha Y."/>
            <person name="Zhang B."/>
            <person name="Wu H."/>
            <person name="Tang D."/>
            <person name="Shen Q."/>
            <person name="Xue P."/>
            <person name="Zou S."/>
            <person name="Wang X."/>
            <person name="Liu X."/>
            <person name="Wang F."/>
            <person name="Yang Y."/>
            <person name="An X."/>
            <person name="Dong Z."/>
            <person name="Zhang K."/>
            <person name="Zhang X."/>
            <person name="Luo M.C."/>
            <person name="Dvorak J."/>
            <person name="Tong Y."/>
            <person name="Wang J."/>
            <person name="Yang H."/>
            <person name="Li Z."/>
            <person name="Wang D."/>
            <person name="Zhang A."/>
            <person name="Wang J."/>
        </authorList>
    </citation>
    <scope>NUCLEOTIDE SEQUENCE</scope>
</reference>
<dbReference type="SUPFAM" id="SSF52047">
    <property type="entry name" value="RNI-like"/>
    <property type="match status" value="1"/>
</dbReference>
<dbReference type="EMBL" id="KD230701">
    <property type="protein sequence ID" value="EMS50488.1"/>
    <property type="molecule type" value="Genomic_DNA"/>
</dbReference>
<dbReference type="PANTHER" id="PTHR35545">
    <property type="entry name" value="F-BOX DOMAIN-CONTAINING PROTEIN"/>
    <property type="match status" value="1"/>
</dbReference>
<dbReference type="InterPro" id="IPR032675">
    <property type="entry name" value="LRR_dom_sf"/>
</dbReference>
<gene>
    <name evidence="2" type="ORF">TRIUR3_18367</name>
</gene>
<dbReference type="Gene3D" id="3.80.10.10">
    <property type="entry name" value="Ribonuclease Inhibitor"/>
    <property type="match status" value="1"/>
</dbReference>
<feature type="domain" description="F-box" evidence="1">
    <location>
        <begin position="116"/>
        <end position="148"/>
    </location>
</feature>
<accession>M7YJ66</accession>
<protein>
    <recommendedName>
        <fullName evidence="1">F-box domain-containing protein</fullName>
    </recommendedName>
</protein>
<organism evidence="2">
    <name type="scientific">Triticum urartu</name>
    <name type="common">Red wild einkorn</name>
    <name type="synonym">Crithodium urartu</name>
    <dbReference type="NCBI Taxonomy" id="4572"/>
    <lineage>
        <taxon>Eukaryota</taxon>
        <taxon>Viridiplantae</taxon>
        <taxon>Streptophyta</taxon>
        <taxon>Embryophyta</taxon>
        <taxon>Tracheophyta</taxon>
        <taxon>Spermatophyta</taxon>
        <taxon>Magnoliopsida</taxon>
        <taxon>Liliopsida</taxon>
        <taxon>Poales</taxon>
        <taxon>Poaceae</taxon>
        <taxon>BOP clade</taxon>
        <taxon>Pooideae</taxon>
        <taxon>Triticodae</taxon>
        <taxon>Triticeae</taxon>
        <taxon>Triticinae</taxon>
        <taxon>Triticum</taxon>
    </lineage>
</organism>
<evidence type="ECO:0000259" key="1">
    <source>
        <dbReference type="Pfam" id="PF00646"/>
    </source>
</evidence>
<dbReference type="AlphaFoldDB" id="M7YJ66"/>
<proteinExistence type="predicted"/>
<name>M7YJ66_TRIUA</name>
<dbReference type="SUPFAM" id="SSF81383">
    <property type="entry name" value="F-box domain"/>
    <property type="match status" value="1"/>
</dbReference>
<dbReference type="InterPro" id="IPR001810">
    <property type="entry name" value="F-box_dom"/>
</dbReference>
<dbReference type="PANTHER" id="PTHR35545:SF29">
    <property type="entry name" value="F-BOX DOMAIN-CONTAINING PROTEIN"/>
    <property type="match status" value="1"/>
</dbReference>
<dbReference type="OMA" id="WIMPASS"/>